<dbReference type="InterPro" id="IPR001339">
    <property type="entry name" value="mRNA_cap_enzyme_adenylation"/>
</dbReference>
<evidence type="ECO:0000256" key="1">
    <source>
        <dbReference type="ARBA" id="ARBA00004123"/>
    </source>
</evidence>
<dbReference type="EC" id="2.7.7.50" evidence="3 16"/>
<sequence length="450" mass="52275">MGTPSLDKVPHLHKLPRQDARFHQETVADLLRRRDTKFPGAQPVSFARRHLKELERADYFLAEKTDGIRLLLFLTQTQDAMGHWVETQFLIDRRNDYYHIEQGYLHLPCPTPDGRPGPDGRPYDIKSFHHNTLLDGELVLQRFPNRPPQLTYIIFDILVLRGQNIAEREYGYRIDKILRGVIGPYKQFAKDFPEDNSAQPFQIEAKKPSTSYAAPEMFKNVLPNLPHGNDGLIFTCKDTPYVSGTDQHILKWKPPHENTIDFKLQIGAFPELEDEDGKYEDFDQKPEIELLVFHGNNNDYRYFAHLHLTDREWDAMKALPEPFDHKIIECWREKETGNWRPKMDEDGTPRFRDDKEHANHISVVDSVLQSIEDAVTEEDLIAAFNPIRTAWKERESRAKEAELKMRQAQHQQHQQQAQRQPRDSGLAKSSQPLDTSKRTSSPPDDGPGYV</sequence>
<comment type="similarity">
    <text evidence="2 16">Belongs to the eukaryotic GTase family.</text>
</comment>
<dbReference type="Gene3D" id="3.30.470.30">
    <property type="entry name" value="DNA ligase/mRNA capping enzyme"/>
    <property type="match status" value="1"/>
</dbReference>
<dbReference type="Pfam" id="PF03919">
    <property type="entry name" value="mRNA_cap_C"/>
    <property type="match status" value="1"/>
</dbReference>
<dbReference type="GO" id="GO:0005524">
    <property type="term" value="F:ATP binding"/>
    <property type="evidence" value="ECO:0007669"/>
    <property type="project" value="InterPro"/>
</dbReference>
<proteinExistence type="inferred from homology"/>
<organism evidence="21 22">
    <name type="scientific">Sphaerulina musiva (strain SO2202)</name>
    <name type="common">Poplar stem canker fungus</name>
    <name type="synonym">Septoria musiva</name>
    <dbReference type="NCBI Taxonomy" id="692275"/>
    <lineage>
        <taxon>Eukaryota</taxon>
        <taxon>Fungi</taxon>
        <taxon>Dikarya</taxon>
        <taxon>Ascomycota</taxon>
        <taxon>Pezizomycotina</taxon>
        <taxon>Dothideomycetes</taxon>
        <taxon>Dothideomycetidae</taxon>
        <taxon>Mycosphaerellales</taxon>
        <taxon>Mycosphaerellaceae</taxon>
        <taxon>Sphaerulina</taxon>
    </lineage>
</organism>
<keyword evidence="10 16" id="KW-0342">GTP-binding</keyword>
<dbReference type="AlphaFoldDB" id="M3D6P2"/>
<accession>M3D6P2</accession>
<evidence type="ECO:0000256" key="18">
    <source>
        <dbReference type="SAM" id="MobiDB-lite"/>
    </source>
</evidence>
<dbReference type="OMA" id="KDYYVCE"/>
<dbReference type="Proteomes" id="UP000016931">
    <property type="component" value="Unassembled WGS sequence"/>
</dbReference>
<keyword evidence="6 16" id="KW-0808">Transferase</keyword>
<dbReference type="GO" id="GO:0031533">
    <property type="term" value="C:mRNA capping enzyme complex"/>
    <property type="evidence" value="ECO:0007669"/>
    <property type="project" value="EnsemblFungi"/>
</dbReference>
<comment type="subunit">
    <text evidence="15">Heterodimer. The mRNA-capping enzyme is composed of two separate chains alpha and beta, respectively a mRNA guanylyltransferase and an mRNA 5'-triphosphate monophosphatase.</text>
</comment>
<evidence type="ECO:0000256" key="16">
    <source>
        <dbReference type="PIRNR" id="PIRNR036959"/>
    </source>
</evidence>
<dbReference type="SUPFAM" id="SSF50249">
    <property type="entry name" value="Nucleic acid-binding proteins"/>
    <property type="match status" value="1"/>
</dbReference>
<dbReference type="GO" id="GO:0006370">
    <property type="term" value="P:7-methylguanosine mRNA capping"/>
    <property type="evidence" value="ECO:0007669"/>
    <property type="project" value="UniProtKB-KW"/>
</dbReference>
<dbReference type="Pfam" id="PF01331">
    <property type="entry name" value="mRNA_cap_enzyme"/>
    <property type="match status" value="1"/>
</dbReference>
<dbReference type="GO" id="GO:0045944">
    <property type="term" value="P:positive regulation of transcription by RNA polymerase II"/>
    <property type="evidence" value="ECO:0007669"/>
    <property type="project" value="EnsemblFungi"/>
</dbReference>
<keyword evidence="5 16" id="KW-0507">mRNA processing</keyword>
<dbReference type="OrthoDB" id="200924at2759"/>
<evidence type="ECO:0000256" key="11">
    <source>
        <dbReference type="ARBA" id="ARBA00023242"/>
    </source>
</evidence>
<dbReference type="HOGENOM" id="CLU_021710_0_2_1"/>
<keyword evidence="22" id="KW-1185">Reference proteome</keyword>
<evidence type="ECO:0000256" key="9">
    <source>
        <dbReference type="ARBA" id="ARBA00023042"/>
    </source>
</evidence>
<dbReference type="GO" id="GO:0099122">
    <property type="term" value="F:RNA polymerase II C-terminal domain binding"/>
    <property type="evidence" value="ECO:0007669"/>
    <property type="project" value="EnsemblFungi"/>
</dbReference>
<evidence type="ECO:0000256" key="12">
    <source>
        <dbReference type="ARBA" id="ARBA00029909"/>
    </source>
</evidence>
<dbReference type="InterPro" id="IPR013846">
    <property type="entry name" value="mRNA_cap_enzyme_C"/>
</dbReference>
<dbReference type="InterPro" id="IPR017075">
    <property type="entry name" value="mRNA_cap_enzyme_alpha"/>
</dbReference>
<evidence type="ECO:0000256" key="14">
    <source>
        <dbReference type="ARBA" id="ARBA00044624"/>
    </source>
</evidence>
<dbReference type="Gene3D" id="2.40.50.140">
    <property type="entry name" value="Nucleic acid-binding proteins"/>
    <property type="match status" value="1"/>
</dbReference>
<reference evidence="21 22" key="1">
    <citation type="journal article" date="2012" name="PLoS Pathog.">
        <title>Diverse lifestyles and strategies of plant pathogenesis encoded in the genomes of eighteen Dothideomycetes fungi.</title>
        <authorList>
            <person name="Ohm R.A."/>
            <person name="Feau N."/>
            <person name="Henrissat B."/>
            <person name="Schoch C.L."/>
            <person name="Horwitz B.A."/>
            <person name="Barry K.W."/>
            <person name="Condon B.J."/>
            <person name="Copeland A.C."/>
            <person name="Dhillon B."/>
            <person name="Glaser F."/>
            <person name="Hesse C.N."/>
            <person name="Kosti I."/>
            <person name="LaButti K."/>
            <person name="Lindquist E.A."/>
            <person name="Lucas S."/>
            <person name="Salamov A.A."/>
            <person name="Bradshaw R.E."/>
            <person name="Ciuffetti L."/>
            <person name="Hamelin R.C."/>
            <person name="Kema G.H.J."/>
            <person name="Lawrence C."/>
            <person name="Scott J.A."/>
            <person name="Spatafora J.W."/>
            <person name="Turgeon B.G."/>
            <person name="de Wit P.J.G.M."/>
            <person name="Zhong S."/>
            <person name="Goodwin S.B."/>
            <person name="Grigoriev I.V."/>
        </authorList>
    </citation>
    <scope>NUCLEOTIDE SEQUENCE [LARGE SCALE GENOMIC DNA]</scope>
    <source>
        <strain evidence="21 22">SO2202</strain>
    </source>
</reference>
<dbReference type="CDD" id="cd07895">
    <property type="entry name" value="Adenylation_mRNA_capping"/>
    <property type="match status" value="1"/>
</dbReference>
<name>M3D6P2_SPHMS</name>
<evidence type="ECO:0000313" key="22">
    <source>
        <dbReference type="Proteomes" id="UP000016931"/>
    </source>
</evidence>
<comment type="subcellular location">
    <subcellularLocation>
        <location evidence="1 16">Nucleus</location>
    </subcellularLocation>
</comment>
<evidence type="ECO:0000256" key="8">
    <source>
        <dbReference type="ARBA" id="ARBA00022741"/>
    </source>
</evidence>
<keyword evidence="9 16" id="KW-0506">mRNA capping</keyword>
<dbReference type="InterPro" id="IPR051029">
    <property type="entry name" value="mRNA_Capping_Enz/RNA_Phosphat"/>
</dbReference>
<dbReference type="eggNOG" id="KOG2386">
    <property type="taxonomic scope" value="Eukaryota"/>
</dbReference>
<evidence type="ECO:0000256" key="3">
    <source>
        <dbReference type="ARBA" id="ARBA00012475"/>
    </source>
</evidence>
<dbReference type="GO" id="GO:0005525">
    <property type="term" value="F:GTP binding"/>
    <property type="evidence" value="ECO:0007669"/>
    <property type="project" value="UniProtKB-KW"/>
</dbReference>
<dbReference type="GeneID" id="27902411"/>
<dbReference type="RefSeq" id="XP_016761956.1">
    <property type="nucleotide sequence ID" value="XM_016905274.1"/>
</dbReference>
<dbReference type="PIRSF" id="PIRSF036959">
    <property type="entry name" value="mRNA_cap_alpha"/>
    <property type="match status" value="1"/>
</dbReference>
<evidence type="ECO:0000256" key="5">
    <source>
        <dbReference type="ARBA" id="ARBA00022664"/>
    </source>
</evidence>
<evidence type="ECO:0000259" key="19">
    <source>
        <dbReference type="Pfam" id="PF01331"/>
    </source>
</evidence>
<evidence type="ECO:0000313" key="21">
    <source>
        <dbReference type="EMBL" id="EMF13835.1"/>
    </source>
</evidence>
<evidence type="ECO:0000256" key="10">
    <source>
        <dbReference type="ARBA" id="ARBA00023134"/>
    </source>
</evidence>
<dbReference type="SUPFAM" id="SSF56091">
    <property type="entry name" value="DNA ligase/mRNA capping enzyme, catalytic domain"/>
    <property type="match status" value="1"/>
</dbReference>
<dbReference type="EMBL" id="KB456263">
    <property type="protein sequence ID" value="EMF13835.1"/>
    <property type="molecule type" value="Genomic_DNA"/>
</dbReference>
<gene>
    <name evidence="21" type="ORF">SEPMUDRAFT_148994</name>
</gene>
<feature type="domain" description="mRNA capping enzyme adenylation" evidence="19">
    <location>
        <begin position="42"/>
        <end position="253"/>
    </location>
</feature>
<comment type="catalytic activity">
    <reaction evidence="14">
        <text>a 5'-end diphospho-ribonucleoside in mRNA + GTP + H(+) = a 5'-end (5'-triphosphoguanosine)-ribonucleoside in mRNA + diphosphate</text>
        <dbReference type="Rhea" id="RHEA:67012"/>
        <dbReference type="Rhea" id="RHEA-COMP:17165"/>
        <dbReference type="Rhea" id="RHEA-COMP:17166"/>
        <dbReference type="ChEBI" id="CHEBI:15378"/>
        <dbReference type="ChEBI" id="CHEBI:33019"/>
        <dbReference type="ChEBI" id="CHEBI:37565"/>
        <dbReference type="ChEBI" id="CHEBI:167616"/>
        <dbReference type="ChEBI" id="CHEBI:167617"/>
        <dbReference type="EC" id="2.7.7.50"/>
    </reaction>
    <physiologicalReaction direction="left-to-right" evidence="14">
        <dbReference type="Rhea" id="RHEA:67013"/>
    </physiologicalReaction>
</comment>
<evidence type="ECO:0000259" key="20">
    <source>
        <dbReference type="Pfam" id="PF03919"/>
    </source>
</evidence>
<dbReference type="PANTHER" id="PTHR10367:SF17">
    <property type="entry name" value="MRNA-CAPPING ENZYME"/>
    <property type="match status" value="1"/>
</dbReference>
<keyword evidence="8 16" id="KW-0547">Nucleotide-binding</keyword>
<dbReference type="STRING" id="692275.M3D6P2"/>
<evidence type="ECO:0000256" key="13">
    <source>
        <dbReference type="ARBA" id="ARBA00030702"/>
    </source>
</evidence>
<feature type="region of interest" description="Disordered" evidence="18">
    <location>
        <begin position="395"/>
        <end position="450"/>
    </location>
</feature>
<dbReference type="GO" id="GO:0004484">
    <property type="term" value="F:mRNA guanylyltransferase activity"/>
    <property type="evidence" value="ECO:0007669"/>
    <property type="project" value="UniProtKB-EC"/>
</dbReference>
<comment type="function">
    <text evidence="16">Second step of mRNA capping. Transfer of the GMP moiety of GTP to the 5'-end of RNA via an enzyme-GMP covalent reaction intermediate.</text>
</comment>
<protein>
    <recommendedName>
        <fullName evidence="4 16">mRNA-capping enzyme subunit alpha</fullName>
        <ecNumber evidence="3 16">2.7.7.50</ecNumber>
    </recommendedName>
    <alternativeName>
        <fullName evidence="12 16">GTP--RNA guanylyltransferase</fullName>
    </alternativeName>
    <alternativeName>
        <fullName evidence="13 16">mRNA guanylyltransferase</fullName>
    </alternativeName>
</protein>
<dbReference type="PANTHER" id="PTHR10367">
    <property type="entry name" value="MRNA-CAPPING ENZYME"/>
    <property type="match status" value="1"/>
</dbReference>
<evidence type="ECO:0000256" key="6">
    <source>
        <dbReference type="ARBA" id="ARBA00022679"/>
    </source>
</evidence>
<keyword evidence="11 16" id="KW-0539">Nucleus</keyword>
<feature type="compositionally biased region" description="Low complexity" evidence="18">
    <location>
        <begin position="406"/>
        <end position="419"/>
    </location>
</feature>
<feature type="compositionally biased region" description="Basic and acidic residues" evidence="18">
    <location>
        <begin position="395"/>
        <end position="405"/>
    </location>
</feature>
<keyword evidence="7 16" id="KW-0548">Nucleotidyltransferase</keyword>
<dbReference type="InterPro" id="IPR012340">
    <property type="entry name" value="NA-bd_OB-fold"/>
</dbReference>
<evidence type="ECO:0000256" key="15">
    <source>
        <dbReference type="ARBA" id="ARBA00047082"/>
    </source>
</evidence>
<feature type="active site" description="N6-GMP-lysine intermediate" evidence="17">
    <location>
        <position position="64"/>
    </location>
</feature>
<evidence type="ECO:0000256" key="7">
    <source>
        <dbReference type="ARBA" id="ARBA00022695"/>
    </source>
</evidence>
<feature type="domain" description="mRNA capping enzyme C-terminal" evidence="20">
    <location>
        <begin position="257"/>
        <end position="381"/>
    </location>
</feature>
<evidence type="ECO:0000256" key="2">
    <source>
        <dbReference type="ARBA" id="ARBA00010237"/>
    </source>
</evidence>
<evidence type="ECO:0000256" key="17">
    <source>
        <dbReference type="PIRSR" id="PIRSR036959-1"/>
    </source>
</evidence>
<dbReference type="GO" id="GO:0008033">
    <property type="term" value="P:tRNA processing"/>
    <property type="evidence" value="ECO:0007669"/>
    <property type="project" value="EnsemblFungi"/>
</dbReference>
<feature type="compositionally biased region" description="Polar residues" evidence="18">
    <location>
        <begin position="427"/>
        <end position="442"/>
    </location>
</feature>
<evidence type="ECO:0000256" key="4">
    <source>
        <dbReference type="ARBA" id="ARBA00019171"/>
    </source>
</evidence>